<dbReference type="CDD" id="cd04488">
    <property type="entry name" value="RecG_wedge_OBF"/>
    <property type="match status" value="1"/>
</dbReference>
<protein>
    <recommendedName>
        <fullName evidence="3">ATP-dependent DNA helicase RecG</fullName>
    </recommendedName>
</protein>
<gene>
    <name evidence="1" type="ORF">SAMN04489750_1002</name>
</gene>
<sequence length="123" mass="13666">MGLSHTIKRLARSAEAHEQDELRETLDELGGTPIDQVEDKCVTECCGTVRSISLRPRQNDVPALVVDLDDGHRTMNLVWLGRRTIAGIEPGVFLKVKGRVLFKKGVPTMYNPAYQIKPIAQKG</sequence>
<dbReference type="RefSeq" id="WP_109684376.1">
    <property type="nucleotide sequence ID" value="NZ_QGDN01000001.1"/>
</dbReference>
<dbReference type="OrthoDB" id="3268233at2"/>
<name>A0A2Y8ZQP6_9MICO</name>
<organism evidence="1 2">
    <name type="scientific">Branchiibius hedensis</name>
    <dbReference type="NCBI Taxonomy" id="672460"/>
    <lineage>
        <taxon>Bacteria</taxon>
        <taxon>Bacillati</taxon>
        <taxon>Actinomycetota</taxon>
        <taxon>Actinomycetes</taxon>
        <taxon>Micrococcales</taxon>
        <taxon>Dermacoccaceae</taxon>
        <taxon>Branchiibius</taxon>
    </lineage>
</organism>
<dbReference type="Proteomes" id="UP000250028">
    <property type="component" value="Unassembled WGS sequence"/>
</dbReference>
<dbReference type="EMBL" id="UESZ01000001">
    <property type="protein sequence ID" value="SSA33716.1"/>
    <property type="molecule type" value="Genomic_DNA"/>
</dbReference>
<evidence type="ECO:0000313" key="1">
    <source>
        <dbReference type="EMBL" id="SSA33716.1"/>
    </source>
</evidence>
<dbReference type="AlphaFoldDB" id="A0A2Y8ZQP6"/>
<evidence type="ECO:0008006" key="3">
    <source>
        <dbReference type="Google" id="ProtNLM"/>
    </source>
</evidence>
<reference evidence="2" key="1">
    <citation type="submission" date="2016-10" db="EMBL/GenBank/DDBJ databases">
        <authorList>
            <person name="Varghese N."/>
            <person name="Submissions S."/>
        </authorList>
    </citation>
    <scope>NUCLEOTIDE SEQUENCE [LARGE SCALE GENOMIC DNA]</scope>
    <source>
        <strain evidence="2">DSM 22951</strain>
    </source>
</reference>
<accession>A0A2Y8ZQP6</accession>
<proteinExistence type="predicted"/>
<keyword evidence="2" id="KW-1185">Reference proteome</keyword>
<evidence type="ECO:0000313" key="2">
    <source>
        <dbReference type="Proteomes" id="UP000250028"/>
    </source>
</evidence>